<gene>
    <name evidence="3" type="ORF">ODALV1_LOCUS19419</name>
</gene>
<keyword evidence="2" id="KW-1133">Transmembrane helix</keyword>
<keyword evidence="4" id="KW-1185">Reference proteome</keyword>
<reference evidence="3 4" key="1">
    <citation type="submission" date="2024-08" db="EMBL/GenBank/DDBJ databases">
        <authorList>
            <person name="Cucini C."/>
            <person name="Frati F."/>
        </authorList>
    </citation>
    <scope>NUCLEOTIDE SEQUENCE [LARGE SCALE GENOMIC DNA]</scope>
</reference>
<dbReference type="Proteomes" id="UP001642540">
    <property type="component" value="Unassembled WGS sequence"/>
</dbReference>
<feature type="region of interest" description="Disordered" evidence="1">
    <location>
        <begin position="1280"/>
        <end position="1330"/>
    </location>
</feature>
<organism evidence="3 4">
    <name type="scientific">Orchesella dallaii</name>
    <dbReference type="NCBI Taxonomy" id="48710"/>
    <lineage>
        <taxon>Eukaryota</taxon>
        <taxon>Metazoa</taxon>
        <taxon>Ecdysozoa</taxon>
        <taxon>Arthropoda</taxon>
        <taxon>Hexapoda</taxon>
        <taxon>Collembola</taxon>
        <taxon>Entomobryomorpha</taxon>
        <taxon>Entomobryoidea</taxon>
        <taxon>Orchesellidae</taxon>
        <taxon>Orchesellinae</taxon>
        <taxon>Orchesella</taxon>
    </lineage>
</organism>
<protein>
    <submittedName>
        <fullName evidence="3">Uncharacterized protein</fullName>
    </submittedName>
</protein>
<comment type="caution">
    <text evidence="3">The sequence shown here is derived from an EMBL/GenBank/DDBJ whole genome shotgun (WGS) entry which is preliminary data.</text>
</comment>
<feature type="compositionally biased region" description="Polar residues" evidence="1">
    <location>
        <begin position="1281"/>
        <end position="1297"/>
    </location>
</feature>
<feature type="non-terminal residue" evidence="3">
    <location>
        <position position="1"/>
    </location>
</feature>
<evidence type="ECO:0000313" key="4">
    <source>
        <dbReference type="Proteomes" id="UP001642540"/>
    </source>
</evidence>
<evidence type="ECO:0000313" key="3">
    <source>
        <dbReference type="EMBL" id="CAL8121508.1"/>
    </source>
</evidence>
<accession>A0ABP1RA45</accession>
<sequence length="1330" mass="153055">ELKPRFDFIETLKTTLVQTVSSIESSCVTQLLPELNTNWENYVVYFFDPINVKRRESVEFPRKLEPHPSLRPRSVSINFTYGLTTEPYRLSNTLNVIITPLYYPNAWQVMDVTLIRLRNIVVASKSVFLFIWASFDESSPALALQLAKWADFMFIYPSLKFIVTIPKTLSCNRETSTATLVCYGFDTAALNYCTRVIPEYARMLEFGVWYEPFPLNVWIFVLIVIFYGMAYSFRHRFLRDGLMEFLNHVASILGQCPYVHTRYCVIILAIWFIICQLYGNGFMSIITVASKSQGLKTVKDLLENGYKLLNAGHNYSADDLLDGFLERNNLSEYADNAVTFVGAERTVEDLFKIMGKRGQKFAFKDTVSQNAFNSQLALKFLSDHFNESFNYFTIEERLGESQHNWVLKTENRGWLGESLQRLRSSGLYYKWDEWSTWHRLLLEGALFRKEFGDSDVVDKPKIIGWAASLIVPIFHTIFITRTHPGSSTKNGVAILSGIIGASEVVFCVEICGIIKQWMELEIRNIEGCSCGFLTYTSIESSCVTQLLPELNTNWGNYVIYFFDPINVKRRESVEFPRKLEPHPSLQPRSVSINSTYGLPAVPYRLSNTLNVIITPLYYPNAWQVMDFTLIRLRNIVVASKSVFLFIWASFDELTPVFTLQLAKWADFMFIYPSLKFIVTVPKTLSCNRESSTATLVCNGYCNPHPVPISRIGNYMLQNRLSLFNRIMFRKAQGKRISTVLRDKFSFIRYFLDNTNSEDKNCLSDLYRLNYVCTSEIMSIIVLGSIHNFTADMLQNTPRIYYLLLKQSFISGREVISFTSETRPEELSTTIISLYFPDRFDTTTLNYCTRVIPEYARMLEFGVWYEPFPLNVWIFVLIVIFYGMAYSFRHRFMRDGLMEFLNHVASILGQCPYVHTRYCVVILAIWFIICQLYGNGFTSIITVASKPQGLKTVKDLLENGYKLLNTGRNISADDLLDGFLEQNNLSEYADDAIKFVGGGTVEDLFKIMGKRGQRFAFKDTASENAFNSQLALKFLSDHFNESFNYFTIEERLGESQHNWVLKTENRGWLGESLQRLRSSGLYYKWDEWSTWHRLLLEGALFRNEFGDSDLVDKPKVAAILVILSLIIAVSIVVFCIETWERIENMASSFFLATKKCELMDIHSTIRYTYAVVEFPDEGSCDVIPRSWLTKSNTHCRYPKLPSFKITKTKANYAEYTSHVESETDNDRLWKSTKRVVPPPPTQSSSDDEIDVRVVQKRRRTTNNSAKRILFRDTHPFSEFSAPATSLIQTSSTERNQPSFRLAPGSGHLNSRRESPFHQSSVPNSPSTLQGA</sequence>
<feature type="compositionally biased region" description="Polar residues" evidence="1">
    <location>
        <begin position="1315"/>
        <end position="1330"/>
    </location>
</feature>
<feature type="transmembrane region" description="Helical" evidence="2">
    <location>
        <begin position="213"/>
        <end position="233"/>
    </location>
</feature>
<proteinExistence type="predicted"/>
<dbReference type="EMBL" id="CAXLJM020000065">
    <property type="protein sequence ID" value="CAL8121508.1"/>
    <property type="molecule type" value="Genomic_DNA"/>
</dbReference>
<evidence type="ECO:0000256" key="1">
    <source>
        <dbReference type="SAM" id="MobiDB-lite"/>
    </source>
</evidence>
<feature type="region of interest" description="Disordered" evidence="1">
    <location>
        <begin position="1228"/>
        <end position="1249"/>
    </location>
</feature>
<feature type="transmembrane region" description="Helical" evidence="2">
    <location>
        <begin position="867"/>
        <end position="887"/>
    </location>
</feature>
<evidence type="ECO:0000256" key="2">
    <source>
        <dbReference type="SAM" id="Phobius"/>
    </source>
</evidence>
<keyword evidence="2" id="KW-0472">Membrane</keyword>
<feature type="transmembrane region" description="Helical" evidence="2">
    <location>
        <begin position="1115"/>
        <end position="1135"/>
    </location>
</feature>
<keyword evidence="2" id="KW-0812">Transmembrane</keyword>
<feature type="transmembrane region" description="Helical" evidence="2">
    <location>
        <begin position="266"/>
        <end position="289"/>
    </location>
</feature>
<name>A0ABP1RA45_9HEXA</name>